<organism evidence="2 3">
    <name type="scientific">Aquimarina gracilis</name>
    <dbReference type="NCBI Taxonomy" id="874422"/>
    <lineage>
        <taxon>Bacteria</taxon>
        <taxon>Pseudomonadati</taxon>
        <taxon>Bacteroidota</taxon>
        <taxon>Flavobacteriia</taxon>
        <taxon>Flavobacteriales</taxon>
        <taxon>Flavobacteriaceae</taxon>
        <taxon>Aquimarina</taxon>
    </lineage>
</organism>
<feature type="domain" description="Integrase catalytic" evidence="1">
    <location>
        <begin position="27"/>
        <end position="66"/>
    </location>
</feature>
<evidence type="ECO:0000313" key="3">
    <source>
        <dbReference type="Proteomes" id="UP001327027"/>
    </source>
</evidence>
<comment type="caution">
    <text evidence="2">The sequence shown here is derived from an EMBL/GenBank/DDBJ whole genome shotgun (WGS) entry which is preliminary data.</text>
</comment>
<name>A0ABU6A2S7_9FLAO</name>
<gene>
    <name evidence="2" type="ORF">U6A24_23115</name>
</gene>
<accession>A0ABU6A2S7</accession>
<dbReference type="Proteomes" id="UP001327027">
    <property type="component" value="Unassembled WGS sequence"/>
</dbReference>
<protein>
    <submittedName>
        <fullName evidence="2">Integrase core domain-containing protein</fullName>
    </submittedName>
</protein>
<reference evidence="2 3" key="1">
    <citation type="journal article" date="2013" name="Int. J. Syst. Evol. Microbiol.">
        <title>Aquimarina gracilis sp. nov., isolated from the gut microflora of a mussel, Mytilus coruscus, and emended description of Aquimarina spongiae.</title>
        <authorList>
            <person name="Park S.C."/>
            <person name="Choe H.N."/>
            <person name="Baik K.S."/>
            <person name="Seong C.N."/>
        </authorList>
    </citation>
    <scope>NUCLEOTIDE SEQUENCE [LARGE SCALE GENOMIC DNA]</scope>
    <source>
        <strain evidence="2 3">PSC32</strain>
    </source>
</reference>
<dbReference type="RefSeq" id="WP_324182404.1">
    <property type="nucleotide sequence ID" value="NZ_BAABAW010000010.1"/>
</dbReference>
<dbReference type="InterPro" id="IPR001584">
    <property type="entry name" value="Integrase_cat-core"/>
</dbReference>
<proteinExistence type="predicted"/>
<sequence>MIGAASFIFRYWEEKSEFFKLFLGRDKEYLTDYQVENIHEANQLLKVVVNLYNNERPHMSIGNLTPNQVHQNNLKTEKLWKNYYKK</sequence>
<evidence type="ECO:0000259" key="1">
    <source>
        <dbReference type="Pfam" id="PF13683"/>
    </source>
</evidence>
<dbReference type="Pfam" id="PF13683">
    <property type="entry name" value="rve_3"/>
    <property type="match status" value="1"/>
</dbReference>
<evidence type="ECO:0000313" key="2">
    <source>
        <dbReference type="EMBL" id="MEB3348381.1"/>
    </source>
</evidence>
<dbReference type="SUPFAM" id="SSF53098">
    <property type="entry name" value="Ribonuclease H-like"/>
    <property type="match status" value="1"/>
</dbReference>
<dbReference type="EMBL" id="JAYKLX010000016">
    <property type="protein sequence ID" value="MEB3348381.1"/>
    <property type="molecule type" value="Genomic_DNA"/>
</dbReference>
<keyword evidence="3" id="KW-1185">Reference proteome</keyword>
<dbReference type="InterPro" id="IPR012337">
    <property type="entry name" value="RNaseH-like_sf"/>
</dbReference>